<dbReference type="Proteomes" id="UP001381693">
    <property type="component" value="Unassembled WGS sequence"/>
</dbReference>
<dbReference type="AlphaFoldDB" id="A0AAN8WY68"/>
<evidence type="ECO:0000256" key="3">
    <source>
        <dbReference type="ARBA" id="ARBA00022833"/>
    </source>
</evidence>
<dbReference type="PANTHER" id="PTHR10173:SF52">
    <property type="entry name" value="METHIONINE-R-SULFOXIDE REDUCTASE B1"/>
    <property type="match status" value="1"/>
</dbReference>
<sequence>MSGPSRALIHNIVPLSKQLCKAPVYPHLRSVALTQVRHMASKKDIKNMSSADWQKELTPEQYCVAREGGTEPPFSGAYYNHFDEGIYNCVCCGTELFTSKTKFESSCGWPSFHTAEGEKLAERASTSAVETRVDMSFMMVRTEVLCRNCKAHLGHVFPDGPDPTGLRYCINSASLKFVAKKLK</sequence>
<proteinExistence type="inferred from homology"/>
<dbReference type="FunFam" id="2.170.150.20:FF:000001">
    <property type="entry name" value="Peptide methionine sulfoxide reductase MsrB"/>
    <property type="match status" value="1"/>
</dbReference>
<dbReference type="InterPro" id="IPR028427">
    <property type="entry name" value="Met_Sox_Rdtase_MsrB"/>
</dbReference>
<dbReference type="SUPFAM" id="SSF51316">
    <property type="entry name" value="Mss4-like"/>
    <property type="match status" value="1"/>
</dbReference>
<evidence type="ECO:0000256" key="5">
    <source>
        <dbReference type="ARBA" id="ARBA00048488"/>
    </source>
</evidence>
<dbReference type="PANTHER" id="PTHR10173">
    <property type="entry name" value="METHIONINE SULFOXIDE REDUCTASE"/>
    <property type="match status" value="1"/>
</dbReference>
<dbReference type="GO" id="GO:0033743">
    <property type="term" value="F:peptide-methionine (R)-S-oxide reductase activity"/>
    <property type="evidence" value="ECO:0007669"/>
    <property type="project" value="UniProtKB-EC"/>
</dbReference>
<dbReference type="Pfam" id="PF01641">
    <property type="entry name" value="SelR"/>
    <property type="match status" value="1"/>
</dbReference>
<evidence type="ECO:0000259" key="7">
    <source>
        <dbReference type="PROSITE" id="PS51790"/>
    </source>
</evidence>
<dbReference type="EC" id="1.8.4.12" evidence="6"/>
<comment type="cofactor">
    <cofactor evidence="6">
        <name>Zn(2+)</name>
        <dbReference type="ChEBI" id="CHEBI:29105"/>
    </cofactor>
    <text evidence="6">Binds 1 zinc ion per subunit.</text>
</comment>
<keyword evidence="9" id="KW-1185">Reference proteome</keyword>
<evidence type="ECO:0000313" key="8">
    <source>
        <dbReference type="EMBL" id="KAK7070698.1"/>
    </source>
</evidence>
<dbReference type="InterPro" id="IPR002579">
    <property type="entry name" value="Met_Sox_Rdtase_MsrB_dom"/>
</dbReference>
<keyword evidence="2 6" id="KW-0479">Metal-binding</keyword>
<evidence type="ECO:0000256" key="1">
    <source>
        <dbReference type="ARBA" id="ARBA00007174"/>
    </source>
</evidence>
<evidence type="ECO:0000256" key="4">
    <source>
        <dbReference type="ARBA" id="ARBA00023002"/>
    </source>
</evidence>
<keyword evidence="4 6" id="KW-0560">Oxidoreductase</keyword>
<reference evidence="8 9" key="1">
    <citation type="submission" date="2023-11" db="EMBL/GenBank/DDBJ databases">
        <title>Halocaridina rubra genome assembly.</title>
        <authorList>
            <person name="Smith C."/>
        </authorList>
    </citation>
    <scope>NUCLEOTIDE SEQUENCE [LARGE SCALE GENOMIC DNA]</scope>
    <source>
        <strain evidence="8">EP-1</strain>
        <tissue evidence="8">Whole</tissue>
    </source>
</reference>
<feature type="domain" description="MsrB" evidence="7">
    <location>
        <begin position="50"/>
        <end position="180"/>
    </location>
</feature>
<dbReference type="GO" id="GO:0030091">
    <property type="term" value="P:protein repair"/>
    <property type="evidence" value="ECO:0007669"/>
    <property type="project" value="InterPro"/>
</dbReference>
<gene>
    <name evidence="8" type="ORF">SK128_028577</name>
</gene>
<dbReference type="GO" id="GO:0046872">
    <property type="term" value="F:metal ion binding"/>
    <property type="evidence" value="ECO:0007669"/>
    <property type="project" value="UniProtKB-KW"/>
</dbReference>
<comment type="function">
    <text evidence="6">Methionine-sulfoxide reductase that specifically reduces methionine (R)-sulfoxide back to methionine. While in many cases methionine oxidation is the result of random oxidation following oxidative stress, methionine oxidation is also a post-translational modification that takes place on specific residues.</text>
</comment>
<protein>
    <recommendedName>
        <fullName evidence="6">Peptide-methionine (R)-S-oxide reductase</fullName>
        <ecNumber evidence="6">1.8.4.12</ecNumber>
    </recommendedName>
</protein>
<accession>A0AAN8WY68</accession>
<comment type="similarity">
    <text evidence="1 6">Belongs to the MsrB Met sulfoxide reductase family.</text>
</comment>
<dbReference type="InterPro" id="IPR011057">
    <property type="entry name" value="Mss4-like_sf"/>
</dbReference>
<organism evidence="8 9">
    <name type="scientific">Halocaridina rubra</name>
    <name type="common">Hawaiian red shrimp</name>
    <dbReference type="NCBI Taxonomy" id="373956"/>
    <lineage>
        <taxon>Eukaryota</taxon>
        <taxon>Metazoa</taxon>
        <taxon>Ecdysozoa</taxon>
        <taxon>Arthropoda</taxon>
        <taxon>Crustacea</taxon>
        <taxon>Multicrustacea</taxon>
        <taxon>Malacostraca</taxon>
        <taxon>Eumalacostraca</taxon>
        <taxon>Eucarida</taxon>
        <taxon>Decapoda</taxon>
        <taxon>Pleocyemata</taxon>
        <taxon>Caridea</taxon>
        <taxon>Atyoidea</taxon>
        <taxon>Atyidae</taxon>
        <taxon>Halocaridina</taxon>
    </lineage>
</organism>
<dbReference type="Gene3D" id="2.170.150.20">
    <property type="entry name" value="Peptide methionine sulfoxide reductase"/>
    <property type="match status" value="1"/>
</dbReference>
<dbReference type="GO" id="GO:0005737">
    <property type="term" value="C:cytoplasm"/>
    <property type="evidence" value="ECO:0007669"/>
    <property type="project" value="TreeGrafter"/>
</dbReference>
<keyword evidence="3 6" id="KW-0862">Zinc</keyword>
<comment type="catalytic activity">
    <reaction evidence="5 6">
        <text>L-methionyl-[protein] + [thioredoxin]-disulfide + H2O = L-methionyl-(R)-S-oxide-[protein] + [thioredoxin]-dithiol</text>
        <dbReference type="Rhea" id="RHEA:24164"/>
        <dbReference type="Rhea" id="RHEA-COMP:10698"/>
        <dbReference type="Rhea" id="RHEA-COMP:10700"/>
        <dbReference type="Rhea" id="RHEA-COMP:12313"/>
        <dbReference type="Rhea" id="RHEA-COMP:12314"/>
        <dbReference type="ChEBI" id="CHEBI:15377"/>
        <dbReference type="ChEBI" id="CHEBI:16044"/>
        <dbReference type="ChEBI" id="CHEBI:29950"/>
        <dbReference type="ChEBI" id="CHEBI:45764"/>
        <dbReference type="ChEBI" id="CHEBI:50058"/>
        <dbReference type="EC" id="1.8.4.12"/>
    </reaction>
</comment>
<name>A0AAN8WY68_HALRR</name>
<evidence type="ECO:0000313" key="9">
    <source>
        <dbReference type="Proteomes" id="UP001381693"/>
    </source>
</evidence>
<dbReference type="NCBIfam" id="TIGR00357">
    <property type="entry name" value="peptide-methionine (R)-S-oxide reductase MsrB"/>
    <property type="match status" value="1"/>
</dbReference>
<evidence type="ECO:0000256" key="6">
    <source>
        <dbReference type="RuleBase" id="RU365044"/>
    </source>
</evidence>
<comment type="caution">
    <text evidence="8">The sequence shown here is derived from an EMBL/GenBank/DDBJ whole genome shotgun (WGS) entry which is preliminary data.</text>
</comment>
<dbReference type="EMBL" id="JAXCGZ010015257">
    <property type="protein sequence ID" value="KAK7070698.1"/>
    <property type="molecule type" value="Genomic_DNA"/>
</dbReference>
<dbReference type="GO" id="GO:0006979">
    <property type="term" value="P:response to oxidative stress"/>
    <property type="evidence" value="ECO:0007669"/>
    <property type="project" value="InterPro"/>
</dbReference>
<evidence type="ECO:0000256" key="2">
    <source>
        <dbReference type="ARBA" id="ARBA00022723"/>
    </source>
</evidence>
<dbReference type="PROSITE" id="PS51790">
    <property type="entry name" value="MSRB"/>
    <property type="match status" value="1"/>
</dbReference>